<proteinExistence type="predicted"/>
<organism evidence="2">
    <name type="scientific">Zeugodacus cucurbitae</name>
    <name type="common">Melon fruit fly</name>
    <name type="synonym">Bactrocera cucurbitae</name>
    <dbReference type="NCBI Taxonomy" id="28588"/>
    <lineage>
        <taxon>Eukaryota</taxon>
        <taxon>Metazoa</taxon>
        <taxon>Ecdysozoa</taxon>
        <taxon>Arthropoda</taxon>
        <taxon>Hexapoda</taxon>
        <taxon>Insecta</taxon>
        <taxon>Pterygota</taxon>
        <taxon>Neoptera</taxon>
        <taxon>Endopterygota</taxon>
        <taxon>Diptera</taxon>
        <taxon>Brachycera</taxon>
        <taxon>Muscomorpha</taxon>
        <taxon>Tephritoidea</taxon>
        <taxon>Tephritidae</taxon>
        <taxon>Zeugodacus</taxon>
        <taxon>Zeugodacus</taxon>
    </lineage>
</organism>
<gene>
    <name evidence="2" type="ORF">g.5200</name>
</gene>
<feature type="signal peptide" evidence="1">
    <location>
        <begin position="1"/>
        <end position="15"/>
    </location>
</feature>
<dbReference type="AlphaFoldDB" id="A0A0A1WQZ2"/>
<sequence length="130" mass="14000">MRFFILFALIVAIYAQEDKVPEQAEIAAVQTLPEAEQTAGVDVVPNSLLEDADAGGEHAEEAERVARGFGWGGYGGYGYKRWGGGGFGGYKRWGGGYGGYGGYGGHGGYGGYGGYGYRPHYSWGYRKYWG</sequence>
<dbReference type="OrthoDB" id="8065774at2759"/>
<dbReference type="EMBL" id="GBXI01013216">
    <property type="protein sequence ID" value="JAD01076.1"/>
    <property type="molecule type" value="Transcribed_RNA"/>
</dbReference>
<evidence type="ECO:0000313" key="2">
    <source>
        <dbReference type="EMBL" id="JAD01076.1"/>
    </source>
</evidence>
<protein>
    <submittedName>
        <fullName evidence="2">Uncharacterized protein</fullName>
    </submittedName>
</protein>
<keyword evidence="1" id="KW-0732">Signal</keyword>
<name>A0A0A1WQZ2_ZEUCU</name>
<accession>A0A0A1WQZ2</accession>
<reference evidence="2" key="1">
    <citation type="submission" date="2014-11" db="EMBL/GenBank/DDBJ databases">
        <authorList>
            <person name="Geib S."/>
        </authorList>
    </citation>
    <scope>NUCLEOTIDE SEQUENCE</scope>
</reference>
<feature type="chain" id="PRO_5012226845" evidence="1">
    <location>
        <begin position="16"/>
        <end position="130"/>
    </location>
</feature>
<reference evidence="2" key="2">
    <citation type="journal article" date="2015" name="Gigascience">
        <title>Reconstructing a comprehensive transcriptome assembly of a white-pupal translocated strain of the pest fruit fly Bactrocera cucurbitae.</title>
        <authorList>
            <person name="Sim S.B."/>
            <person name="Calla B."/>
            <person name="Hall B."/>
            <person name="DeRego T."/>
            <person name="Geib S.M."/>
        </authorList>
    </citation>
    <scope>NUCLEOTIDE SEQUENCE</scope>
</reference>
<evidence type="ECO:0000256" key="1">
    <source>
        <dbReference type="SAM" id="SignalP"/>
    </source>
</evidence>